<sequence>MLFKQGLHTAPGEHPLLKVDLLDTAGDLQFPAMRRLCIATAHAFLIVYSVTDAESLDRAKGCLEEVREQRTDVLDIPIVLAGNKADVVWGEEDGGGGRKRQVAVEEVSEWLSTEMPHLR</sequence>
<keyword evidence="6" id="KW-0449">Lipoprotein</keyword>
<name>A0A8K0NZF0_LADFU</name>
<protein>
    <recommendedName>
        <fullName evidence="9">Small monomeric GTPase</fullName>
    </recommendedName>
</protein>
<evidence type="ECO:0000256" key="4">
    <source>
        <dbReference type="ARBA" id="ARBA00023134"/>
    </source>
</evidence>
<dbReference type="SUPFAM" id="SSF52540">
    <property type="entry name" value="P-loop containing nucleoside triphosphate hydrolases"/>
    <property type="match status" value="1"/>
</dbReference>
<dbReference type="EMBL" id="KZ308240">
    <property type="protein sequence ID" value="KAG8225514.1"/>
    <property type="molecule type" value="Genomic_DNA"/>
</dbReference>
<evidence type="ECO:0000256" key="1">
    <source>
        <dbReference type="ARBA" id="ARBA00004193"/>
    </source>
</evidence>
<dbReference type="PANTHER" id="PTHR46149:SF7">
    <property type="entry name" value="GTP-BINDING PROTEIN DI-RAS2"/>
    <property type="match status" value="1"/>
</dbReference>
<dbReference type="GO" id="GO:0005886">
    <property type="term" value="C:plasma membrane"/>
    <property type="evidence" value="ECO:0007669"/>
    <property type="project" value="UniProtKB-SubCell"/>
</dbReference>
<dbReference type="Proteomes" id="UP000792457">
    <property type="component" value="Unassembled WGS sequence"/>
</dbReference>
<dbReference type="OrthoDB" id="265044at2759"/>
<comment type="subcellular location">
    <subcellularLocation>
        <location evidence="1">Cell membrane</location>
        <topology evidence="1">Lipid-anchor</topology>
    </subcellularLocation>
</comment>
<evidence type="ECO:0000313" key="7">
    <source>
        <dbReference type="EMBL" id="KAG8225514.1"/>
    </source>
</evidence>
<evidence type="ECO:0000313" key="8">
    <source>
        <dbReference type="Proteomes" id="UP000792457"/>
    </source>
</evidence>
<dbReference type="InterPro" id="IPR052236">
    <property type="entry name" value="Small_GTPase_RasD"/>
</dbReference>
<organism evidence="7 8">
    <name type="scientific">Ladona fulva</name>
    <name type="common">Scarce chaser dragonfly</name>
    <name type="synonym">Libellula fulva</name>
    <dbReference type="NCBI Taxonomy" id="123851"/>
    <lineage>
        <taxon>Eukaryota</taxon>
        <taxon>Metazoa</taxon>
        <taxon>Ecdysozoa</taxon>
        <taxon>Arthropoda</taxon>
        <taxon>Hexapoda</taxon>
        <taxon>Insecta</taxon>
        <taxon>Pterygota</taxon>
        <taxon>Palaeoptera</taxon>
        <taxon>Odonata</taxon>
        <taxon>Epiprocta</taxon>
        <taxon>Anisoptera</taxon>
        <taxon>Libelluloidea</taxon>
        <taxon>Libellulidae</taxon>
        <taxon>Ladona</taxon>
    </lineage>
</organism>
<dbReference type="PROSITE" id="PS51419">
    <property type="entry name" value="RAB"/>
    <property type="match status" value="1"/>
</dbReference>
<evidence type="ECO:0008006" key="9">
    <source>
        <dbReference type="Google" id="ProtNLM"/>
    </source>
</evidence>
<accession>A0A8K0NZF0</accession>
<dbReference type="GO" id="GO:0005525">
    <property type="term" value="F:GTP binding"/>
    <property type="evidence" value="ECO:0007669"/>
    <property type="project" value="UniProtKB-KW"/>
</dbReference>
<keyword evidence="4" id="KW-0547">Nucleotide-binding</keyword>
<dbReference type="Pfam" id="PF00071">
    <property type="entry name" value="Ras"/>
    <property type="match status" value="1"/>
</dbReference>
<dbReference type="SMART" id="SM00173">
    <property type="entry name" value="RAS"/>
    <property type="match status" value="1"/>
</dbReference>
<reference evidence="7" key="2">
    <citation type="submission" date="2017-10" db="EMBL/GenBank/DDBJ databases">
        <title>Ladona fulva Genome sequencing and assembly.</title>
        <authorList>
            <person name="Murali S."/>
            <person name="Richards S."/>
            <person name="Bandaranaike D."/>
            <person name="Bellair M."/>
            <person name="Blankenburg K."/>
            <person name="Chao H."/>
            <person name="Dinh H."/>
            <person name="Doddapaneni H."/>
            <person name="Dugan-Rocha S."/>
            <person name="Elkadiri S."/>
            <person name="Gnanaolivu R."/>
            <person name="Hernandez B."/>
            <person name="Skinner E."/>
            <person name="Javaid M."/>
            <person name="Lee S."/>
            <person name="Li M."/>
            <person name="Ming W."/>
            <person name="Munidasa M."/>
            <person name="Muniz J."/>
            <person name="Nguyen L."/>
            <person name="Hughes D."/>
            <person name="Osuji N."/>
            <person name="Pu L.-L."/>
            <person name="Puazo M."/>
            <person name="Qu C."/>
            <person name="Quiroz J."/>
            <person name="Raj R."/>
            <person name="Weissenberger G."/>
            <person name="Xin Y."/>
            <person name="Zou X."/>
            <person name="Han Y."/>
            <person name="Worley K."/>
            <person name="Muzny D."/>
            <person name="Gibbs R."/>
        </authorList>
    </citation>
    <scope>NUCLEOTIDE SEQUENCE</scope>
    <source>
        <strain evidence="7">Sampled in the wild</strain>
    </source>
</reference>
<dbReference type="GO" id="GO:0003924">
    <property type="term" value="F:GTPase activity"/>
    <property type="evidence" value="ECO:0007669"/>
    <property type="project" value="InterPro"/>
</dbReference>
<dbReference type="AlphaFoldDB" id="A0A8K0NZF0"/>
<dbReference type="InterPro" id="IPR027417">
    <property type="entry name" value="P-loop_NTPase"/>
</dbReference>
<evidence type="ECO:0000256" key="6">
    <source>
        <dbReference type="ARBA" id="ARBA00023288"/>
    </source>
</evidence>
<reference evidence="7" key="1">
    <citation type="submission" date="2013-04" db="EMBL/GenBank/DDBJ databases">
        <authorList>
            <person name="Qu J."/>
            <person name="Murali S.C."/>
            <person name="Bandaranaike D."/>
            <person name="Bellair M."/>
            <person name="Blankenburg K."/>
            <person name="Chao H."/>
            <person name="Dinh H."/>
            <person name="Doddapaneni H."/>
            <person name="Downs B."/>
            <person name="Dugan-Rocha S."/>
            <person name="Elkadiri S."/>
            <person name="Gnanaolivu R.D."/>
            <person name="Hernandez B."/>
            <person name="Javaid M."/>
            <person name="Jayaseelan J.C."/>
            <person name="Lee S."/>
            <person name="Li M."/>
            <person name="Ming W."/>
            <person name="Munidasa M."/>
            <person name="Muniz J."/>
            <person name="Nguyen L."/>
            <person name="Ongeri F."/>
            <person name="Osuji N."/>
            <person name="Pu L.-L."/>
            <person name="Puazo M."/>
            <person name="Qu C."/>
            <person name="Quiroz J."/>
            <person name="Raj R."/>
            <person name="Weissenberger G."/>
            <person name="Xin Y."/>
            <person name="Zou X."/>
            <person name="Han Y."/>
            <person name="Richards S."/>
            <person name="Worley K."/>
            <person name="Muzny D."/>
            <person name="Gibbs R."/>
        </authorList>
    </citation>
    <scope>NUCLEOTIDE SEQUENCE</scope>
    <source>
        <strain evidence="7">Sampled in the wild</strain>
    </source>
</reference>
<dbReference type="PROSITE" id="PS51421">
    <property type="entry name" value="RAS"/>
    <property type="match status" value="1"/>
</dbReference>
<comment type="caution">
    <text evidence="7">The sequence shown here is derived from an EMBL/GenBank/DDBJ whole genome shotgun (WGS) entry which is preliminary data.</text>
</comment>
<evidence type="ECO:0000256" key="2">
    <source>
        <dbReference type="ARBA" id="ARBA00022475"/>
    </source>
</evidence>
<keyword evidence="8" id="KW-1185">Reference proteome</keyword>
<keyword evidence="3" id="KW-0488">Methylation</keyword>
<keyword evidence="4" id="KW-0342">GTP-binding</keyword>
<proteinExistence type="predicted"/>
<dbReference type="Gene3D" id="3.40.50.300">
    <property type="entry name" value="P-loop containing nucleotide triphosphate hydrolases"/>
    <property type="match status" value="1"/>
</dbReference>
<keyword evidence="5" id="KW-0472">Membrane</keyword>
<evidence type="ECO:0000256" key="5">
    <source>
        <dbReference type="ARBA" id="ARBA00023136"/>
    </source>
</evidence>
<dbReference type="PANTHER" id="PTHR46149">
    <property type="entry name" value="MIP08469P"/>
    <property type="match status" value="1"/>
</dbReference>
<evidence type="ECO:0000256" key="3">
    <source>
        <dbReference type="ARBA" id="ARBA00022481"/>
    </source>
</evidence>
<dbReference type="InterPro" id="IPR001806">
    <property type="entry name" value="Small_GTPase"/>
</dbReference>
<keyword evidence="2" id="KW-1003">Cell membrane</keyword>
<gene>
    <name evidence="7" type="ORF">J437_LFUL005940</name>
</gene>